<feature type="domain" description="POTRA" evidence="1">
    <location>
        <begin position="21"/>
        <end position="95"/>
    </location>
</feature>
<proteinExistence type="predicted"/>
<feature type="domain" description="POTRA" evidence="1">
    <location>
        <begin position="176"/>
        <end position="247"/>
    </location>
</feature>
<evidence type="ECO:0000259" key="1">
    <source>
        <dbReference type="Pfam" id="PF07244"/>
    </source>
</evidence>
<dbReference type="Proteomes" id="UP000630660">
    <property type="component" value="Unassembled WGS sequence"/>
</dbReference>
<dbReference type="GO" id="GO:0019867">
    <property type="term" value="C:outer membrane"/>
    <property type="evidence" value="ECO:0007669"/>
    <property type="project" value="InterPro"/>
</dbReference>
<feature type="domain" description="POTRA" evidence="1">
    <location>
        <begin position="98"/>
        <end position="172"/>
    </location>
</feature>
<dbReference type="Gene3D" id="3.10.20.310">
    <property type="entry name" value="membrane protein fhac"/>
    <property type="match status" value="3"/>
</dbReference>
<dbReference type="InterPro" id="IPR010827">
    <property type="entry name" value="BamA/TamA_POTRA"/>
</dbReference>
<dbReference type="Pfam" id="PF07244">
    <property type="entry name" value="POTRA"/>
    <property type="match status" value="3"/>
</dbReference>
<sequence>MVAICFRLAACLFALVAGESRIREVVFEDNRAFSDFTLAREIELSSGEIYSEAQATADARAIEIFYQSSGFEKPRVKTVYHWLWPRKLIFKIREGRGPTVRRLRLKGKLGFSASRLKGIIGTEINRLYEARKVSEDSNHLVSFFRNQGYPHAEIATDYDTSKRRLTFYIQKGKRLKIENIVFSGVAPDDTTAIKRLIPLKKNKPVTVLGLQETLMATARYFRNRGYYYVDVRLTRSRKGYDVELLIEV</sequence>
<gene>
    <name evidence="2" type="ORF">GF359_04905</name>
</gene>
<accession>A0A9D5KAB5</accession>
<organism evidence="2 3">
    <name type="scientific">candidate division WOR-3 bacterium</name>
    <dbReference type="NCBI Taxonomy" id="2052148"/>
    <lineage>
        <taxon>Bacteria</taxon>
        <taxon>Bacteria division WOR-3</taxon>
    </lineage>
</organism>
<dbReference type="AlphaFoldDB" id="A0A9D5KAB5"/>
<protein>
    <recommendedName>
        <fullName evidence="1">POTRA domain-containing protein</fullName>
    </recommendedName>
</protein>
<reference evidence="2" key="1">
    <citation type="submission" date="2019-11" db="EMBL/GenBank/DDBJ databases">
        <title>Microbial mats filling the niche in hypersaline microbial mats.</title>
        <authorList>
            <person name="Wong H.L."/>
            <person name="Macleod F.I."/>
            <person name="White R.A. III"/>
            <person name="Burns B.P."/>
        </authorList>
    </citation>
    <scope>NUCLEOTIDE SEQUENCE</scope>
    <source>
        <strain evidence="2">Bin_327</strain>
    </source>
</reference>
<evidence type="ECO:0000313" key="2">
    <source>
        <dbReference type="EMBL" id="MBD3364534.1"/>
    </source>
</evidence>
<evidence type="ECO:0000313" key="3">
    <source>
        <dbReference type="Proteomes" id="UP000630660"/>
    </source>
</evidence>
<dbReference type="EMBL" id="WJKJ01000159">
    <property type="protein sequence ID" value="MBD3364534.1"/>
    <property type="molecule type" value="Genomic_DNA"/>
</dbReference>
<name>A0A9D5KAB5_UNCW3</name>
<comment type="caution">
    <text evidence="2">The sequence shown here is derived from an EMBL/GenBank/DDBJ whole genome shotgun (WGS) entry which is preliminary data.</text>
</comment>
<feature type="non-terminal residue" evidence="2">
    <location>
        <position position="248"/>
    </location>
</feature>